<sequence>MRIRRWALDRDSAGDSIQVHAYVGGQAGAPNTDGINVGEGWTNPQVGCKTVTIK</sequence>
<evidence type="ECO:0000313" key="1">
    <source>
        <dbReference type="EMBL" id="GAC47029.1"/>
    </source>
</evidence>
<evidence type="ECO:0000313" key="2">
    <source>
        <dbReference type="Proteomes" id="UP000010988"/>
    </source>
</evidence>
<reference evidence="1 2" key="1">
    <citation type="submission" date="2012-12" db="EMBL/GenBank/DDBJ databases">
        <title>Whole genome shotgun sequence of Gordonia aichiensis NBRC 108223.</title>
        <authorList>
            <person name="Isaki-Nakamura S."/>
            <person name="Hosoyama A."/>
            <person name="Tsuchikane K."/>
            <person name="Ando Y."/>
            <person name="Baba S."/>
            <person name="Ohji S."/>
            <person name="Hamada M."/>
            <person name="Tamura T."/>
            <person name="Yamazoe A."/>
            <person name="Yamazaki S."/>
            <person name="Fujita N."/>
        </authorList>
    </citation>
    <scope>NUCLEOTIDE SEQUENCE [LARGE SCALE GENOMIC DNA]</scope>
    <source>
        <strain evidence="1 2">NBRC 108223</strain>
    </source>
</reference>
<dbReference type="AlphaFoldDB" id="L7KEK6"/>
<accession>L7KEK6</accession>
<gene>
    <name evidence="1" type="ORF">GOACH_03_00440</name>
</gene>
<protein>
    <submittedName>
        <fullName evidence="1">Uncharacterized protein</fullName>
    </submittedName>
</protein>
<name>L7KEK6_9ACTN</name>
<comment type="caution">
    <text evidence="1">The sequence shown here is derived from an EMBL/GenBank/DDBJ whole genome shotgun (WGS) entry which is preliminary data.</text>
</comment>
<keyword evidence="2" id="KW-1185">Reference proteome</keyword>
<proteinExistence type="predicted"/>
<organism evidence="1 2">
    <name type="scientific">Gordonia aichiensis NBRC 108223</name>
    <dbReference type="NCBI Taxonomy" id="1220583"/>
    <lineage>
        <taxon>Bacteria</taxon>
        <taxon>Bacillati</taxon>
        <taxon>Actinomycetota</taxon>
        <taxon>Actinomycetes</taxon>
        <taxon>Mycobacteriales</taxon>
        <taxon>Gordoniaceae</taxon>
        <taxon>Gordonia</taxon>
    </lineage>
</organism>
<dbReference type="EMBL" id="BANR01000003">
    <property type="protein sequence ID" value="GAC47029.1"/>
    <property type="molecule type" value="Genomic_DNA"/>
</dbReference>
<dbReference type="Proteomes" id="UP000010988">
    <property type="component" value="Unassembled WGS sequence"/>
</dbReference>